<evidence type="ECO:0000313" key="1">
    <source>
        <dbReference type="EMBL" id="KAJ8664853.1"/>
    </source>
</evidence>
<keyword evidence="2" id="KW-1185">Reference proteome</keyword>
<evidence type="ECO:0000313" key="2">
    <source>
        <dbReference type="Proteomes" id="UP001239111"/>
    </source>
</evidence>
<proteinExistence type="predicted"/>
<sequence>MVSKSSRPMTLFEAVMWGTSKQVQTILEQRDLTFDDNWTDYALLIIALKRKRKEIVKLLLNKGCRTQKVPKAKNCDTPFHYAVKLSDLDIVKMLLDRNTSINDRDQKGDTPLTHAMKNNSHLIVDLILSACAHDTNATDSDNLSHFHVACMRNHLDAVKQYLKHGVDVNSPVNLTARGWPGFTALHFAVDNECIEVVELLLDHNADISIKNAEHMTSLHLAVNKKNDVIVKLILSSHECHKSNPVDKNGLSHFHIACMKNHFEAAKMFLQNGVQVQDAINNNSPVWPGFTALHFAVKESTLNNDKSGPLVELLLLSKADVNAKDVQGQTPLHLVCAQTDDQIYRMIHTVIKIDNLATHTESKWDTFCEKISEKMNELSHSNIIKLLLKYKSDVNAKNSHGETPLFYLYKNDRSKTSSRVKFDECITKPVIKEFNAQRLKILKILLDHNADVTSHNDTGQTILHFIANVFKKYDDDTKEEATELILQRGADADARTKYGSTPLHMAAKNGHAALIELLLKHKANINSSEGSDQSTPLHLATSYQQIRAINVLLKYNADVTAVKCGGMNLLHLMALMNPENSEDPEFIESYENTIKSFMERGCDVNAQDINGRTPLHLAAWEHNNAATWALIQQFADVNVEDYSGETVLSFPLNALDRCLNIYCMFRDYINVLKLAGLHLSDKVKSSYAKLYDTDPFNLNDDLFHQCREEIKRMKEIKISNYSSLFDIISKDSNEMEVYAGNDAFQNLLNSESFDKNFNIYGNLLKSQYRKGLTKKALLEKAKSVIEFMIGFGLPDSCCYRIFRFLDDKSLNNLIKAKTVVLPDVRTYKKSAPPSRSECESLESAIAYCKKLFSKQMEMDIA</sequence>
<dbReference type="Proteomes" id="UP001239111">
    <property type="component" value="Chromosome 4"/>
</dbReference>
<organism evidence="1 2">
    <name type="scientific">Eretmocerus hayati</name>
    <dbReference type="NCBI Taxonomy" id="131215"/>
    <lineage>
        <taxon>Eukaryota</taxon>
        <taxon>Metazoa</taxon>
        <taxon>Ecdysozoa</taxon>
        <taxon>Arthropoda</taxon>
        <taxon>Hexapoda</taxon>
        <taxon>Insecta</taxon>
        <taxon>Pterygota</taxon>
        <taxon>Neoptera</taxon>
        <taxon>Endopterygota</taxon>
        <taxon>Hymenoptera</taxon>
        <taxon>Apocrita</taxon>
        <taxon>Proctotrupomorpha</taxon>
        <taxon>Chalcidoidea</taxon>
        <taxon>Aphelinidae</taxon>
        <taxon>Aphelininae</taxon>
        <taxon>Eretmocerus</taxon>
    </lineage>
</organism>
<gene>
    <name evidence="1" type="ORF">QAD02_006515</name>
</gene>
<accession>A0ACC2N172</accession>
<comment type="caution">
    <text evidence="1">The sequence shown here is derived from an EMBL/GenBank/DDBJ whole genome shotgun (WGS) entry which is preliminary data.</text>
</comment>
<protein>
    <submittedName>
        <fullName evidence="1">Uncharacterized protein</fullName>
    </submittedName>
</protein>
<dbReference type="EMBL" id="CM056744">
    <property type="protein sequence ID" value="KAJ8664853.1"/>
    <property type="molecule type" value="Genomic_DNA"/>
</dbReference>
<name>A0ACC2N172_9HYME</name>
<reference evidence="1" key="1">
    <citation type="submission" date="2023-04" db="EMBL/GenBank/DDBJ databases">
        <title>A chromosome-level genome assembly of the parasitoid wasp Eretmocerus hayati.</title>
        <authorList>
            <person name="Zhong Y."/>
            <person name="Liu S."/>
            <person name="Liu Y."/>
        </authorList>
    </citation>
    <scope>NUCLEOTIDE SEQUENCE</scope>
    <source>
        <strain evidence="1">ZJU_SS_LIU_2023</strain>
    </source>
</reference>